<evidence type="ECO:0000256" key="12">
    <source>
        <dbReference type="RuleBase" id="RU362007"/>
    </source>
</evidence>
<proteinExistence type="inferred from homology"/>
<dbReference type="GO" id="GO:0005536">
    <property type="term" value="F:D-glucose binding"/>
    <property type="evidence" value="ECO:0007669"/>
    <property type="project" value="InterPro"/>
</dbReference>
<evidence type="ECO:0000256" key="5">
    <source>
        <dbReference type="ARBA" id="ARBA00022741"/>
    </source>
</evidence>
<evidence type="ECO:0000256" key="7">
    <source>
        <dbReference type="ARBA" id="ARBA00022840"/>
    </source>
</evidence>
<feature type="domain" description="Hexokinase C-terminal" evidence="14">
    <location>
        <begin position="305"/>
        <end position="546"/>
    </location>
</feature>
<keyword evidence="5 12" id="KW-0547">Nucleotide-binding</keyword>
<evidence type="ECO:0000256" key="2">
    <source>
        <dbReference type="ARBA" id="ARBA00005028"/>
    </source>
</evidence>
<dbReference type="SUPFAM" id="SSF53067">
    <property type="entry name" value="Actin-like ATPase domain"/>
    <property type="match status" value="2"/>
</dbReference>
<keyword evidence="4 12" id="KW-0808">Transferase</keyword>
<evidence type="ECO:0000256" key="6">
    <source>
        <dbReference type="ARBA" id="ARBA00022777"/>
    </source>
</evidence>
<comment type="pathway">
    <text evidence="2">Carbohydrate metabolism; hexose metabolism.</text>
</comment>
<evidence type="ECO:0000313" key="16">
    <source>
        <dbReference type="Proteomes" id="UP001211907"/>
    </source>
</evidence>
<dbReference type="FunFam" id="3.30.420.40:FF:000805">
    <property type="entry name" value="Hexokinase-2"/>
    <property type="match status" value="1"/>
</dbReference>
<comment type="similarity">
    <text evidence="3 12">Belongs to the hexokinase family.</text>
</comment>
<name>A0AAD5T739_9FUNG</name>
<dbReference type="InterPro" id="IPR043129">
    <property type="entry name" value="ATPase_NBD"/>
</dbReference>
<evidence type="ECO:0000256" key="3">
    <source>
        <dbReference type="ARBA" id="ARBA00009225"/>
    </source>
</evidence>
<evidence type="ECO:0000256" key="4">
    <source>
        <dbReference type="ARBA" id="ARBA00022679"/>
    </source>
</evidence>
<dbReference type="InterPro" id="IPR001312">
    <property type="entry name" value="Hexokinase"/>
</dbReference>
<reference evidence="15" key="1">
    <citation type="submission" date="2020-05" db="EMBL/GenBank/DDBJ databases">
        <title>Phylogenomic resolution of chytrid fungi.</title>
        <authorList>
            <person name="Stajich J.E."/>
            <person name="Amses K."/>
            <person name="Simmons R."/>
            <person name="Seto K."/>
            <person name="Myers J."/>
            <person name="Bonds A."/>
            <person name="Quandt C.A."/>
            <person name="Barry K."/>
            <person name="Liu P."/>
            <person name="Grigoriev I."/>
            <person name="Longcore J.E."/>
            <person name="James T.Y."/>
        </authorList>
    </citation>
    <scope>NUCLEOTIDE SEQUENCE</scope>
    <source>
        <strain evidence="15">JEL0513</strain>
    </source>
</reference>
<protein>
    <recommendedName>
        <fullName evidence="12">Phosphotransferase</fullName>
        <ecNumber evidence="12">2.7.1.-</ecNumber>
    </recommendedName>
</protein>
<dbReference type="InterPro" id="IPR022673">
    <property type="entry name" value="Hexokinase_C"/>
</dbReference>
<dbReference type="EMBL" id="JADGJH010000385">
    <property type="protein sequence ID" value="KAJ3130429.1"/>
    <property type="molecule type" value="Genomic_DNA"/>
</dbReference>
<dbReference type="PANTHER" id="PTHR19443">
    <property type="entry name" value="HEXOKINASE"/>
    <property type="match status" value="1"/>
</dbReference>
<dbReference type="Pfam" id="PF03727">
    <property type="entry name" value="Hexokinase_2"/>
    <property type="match status" value="1"/>
</dbReference>
<evidence type="ECO:0000256" key="9">
    <source>
        <dbReference type="ARBA" id="ARBA00044613"/>
    </source>
</evidence>
<evidence type="ECO:0000259" key="14">
    <source>
        <dbReference type="Pfam" id="PF03727"/>
    </source>
</evidence>
<comment type="pathway">
    <text evidence="1">Carbohydrate degradation; glycolysis; D-glyceraldehyde 3-phosphate and glycerone phosphate from D-glucose: step 1/4.</text>
</comment>
<dbReference type="PANTHER" id="PTHR19443:SF16">
    <property type="entry name" value="HEXOKINASE TYPE 1-RELATED"/>
    <property type="match status" value="1"/>
</dbReference>
<dbReference type="GO" id="GO:0001678">
    <property type="term" value="P:intracellular glucose homeostasis"/>
    <property type="evidence" value="ECO:0007669"/>
    <property type="project" value="InterPro"/>
</dbReference>
<keyword evidence="16" id="KW-1185">Reference proteome</keyword>
<dbReference type="GO" id="GO:0005739">
    <property type="term" value="C:mitochondrion"/>
    <property type="evidence" value="ECO:0007669"/>
    <property type="project" value="TreeGrafter"/>
</dbReference>
<dbReference type="GO" id="GO:0006006">
    <property type="term" value="P:glucose metabolic process"/>
    <property type="evidence" value="ECO:0007669"/>
    <property type="project" value="TreeGrafter"/>
</dbReference>
<accession>A0AAD5T739</accession>
<comment type="catalytic activity">
    <reaction evidence="9">
        <text>a D-hexose + ATP = a D-hexose 6-phosphate + ADP + H(+)</text>
        <dbReference type="Rhea" id="RHEA:22740"/>
        <dbReference type="ChEBI" id="CHEBI:4194"/>
        <dbReference type="ChEBI" id="CHEBI:15378"/>
        <dbReference type="ChEBI" id="CHEBI:30616"/>
        <dbReference type="ChEBI" id="CHEBI:229467"/>
        <dbReference type="ChEBI" id="CHEBI:456216"/>
        <dbReference type="EC" id="2.7.1.1"/>
    </reaction>
    <physiologicalReaction direction="left-to-right" evidence="9">
        <dbReference type="Rhea" id="RHEA:22741"/>
    </physiologicalReaction>
</comment>
<dbReference type="InterPro" id="IPR022672">
    <property type="entry name" value="Hexokinase_N"/>
</dbReference>
<dbReference type="PROSITE" id="PS51748">
    <property type="entry name" value="HEXOKINASE_2"/>
    <property type="match status" value="1"/>
</dbReference>
<dbReference type="GO" id="GO:0005524">
    <property type="term" value="F:ATP binding"/>
    <property type="evidence" value="ECO:0007669"/>
    <property type="project" value="UniProtKB-UniRule"/>
</dbReference>
<dbReference type="Gene3D" id="3.30.420.40">
    <property type="match status" value="1"/>
</dbReference>
<dbReference type="GO" id="GO:0006096">
    <property type="term" value="P:glycolytic process"/>
    <property type="evidence" value="ECO:0007669"/>
    <property type="project" value="UniProtKB-KW"/>
</dbReference>
<gene>
    <name evidence="15" type="primary">HXK1_4</name>
    <name evidence="15" type="ORF">HK100_008031</name>
</gene>
<dbReference type="PRINTS" id="PR00475">
    <property type="entry name" value="HEXOKINASE"/>
</dbReference>
<dbReference type="GO" id="GO:0005829">
    <property type="term" value="C:cytosol"/>
    <property type="evidence" value="ECO:0007669"/>
    <property type="project" value="TreeGrafter"/>
</dbReference>
<keyword evidence="7 12" id="KW-0067">ATP-binding</keyword>
<dbReference type="EC" id="2.7.1.-" evidence="12"/>
<dbReference type="Gene3D" id="3.40.367.20">
    <property type="match status" value="1"/>
</dbReference>
<organism evidence="15 16">
    <name type="scientific">Physocladia obscura</name>
    <dbReference type="NCBI Taxonomy" id="109957"/>
    <lineage>
        <taxon>Eukaryota</taxon>
        <taxon>Fungi</taxon>
        <taxon>Fungi incertae sedis</taxon>
        <taxon>Chytridiomycota</taxon>
        <taxon>Chytridiomycota incertae sedis</taxon>
        <taxon>Chytridiomycetes</taxon>
        <taxon>Chytridiales</taxon>
        <taxon>Chytriomycetaceae</taxon>
        <taxon>Physocladia</taxon>
    </lineage>
</organism>
<evidence type="ECO:0000256" key="8">
    <source>
        <dbReference type="ARBA" id="ARBA00023152"/>
    </source>
</evidence>
<evidence type="ECO:0000256" key="10">
    <source>
        <dbReference type="ARBA" id="ARBA00047905"/>
    </source>
</evidence>
<dbReference type="Pfam" id="PF00349">
    <property type="entry name" value="Hexokinase_1"/>
    <property type="match status" value="1"/>
</dbReference>
<dbReference type="AlphaFoldDB" id="A0AAD5T739"/>
<dbReference type="GO" id="GO:0008865">
    <property type="term" value="F:fructokinase activity"/>
    <property type="evidence" value="ECO:0007669"/>
    <property type="project" value="TreeGrafter"/>
</dbReference>
<sequence length="555" mass="60333">MVVADTTAFLVGLGVGKLVDSVVRMRIRVTATALTTSLFWAAAVQRKSPFQRKDAAALLNEGLPISIAIPRVKSSKALAALAAVSSDQYDSDALPNPEVITRLNAMFALPLERLQVIVKQIISDMKTGLERDGGAIKMLPSFVTKRPSGREHGSYLAIDFGGTNLRVCELVLNGHSSEPQLLQSKFQISDNVKTGSGAALFDFIAECVRSFFQTHHALDAHDWNSKRWQLGFTFSFPVDQISIKAGTLITWTKGFTATNVIDRDSVRLLEDAFERMNLNIEVTALVNDTTGTLISHAFQNPDTYAGVILGTGSNCAYVEKFANITKFRGPPPPPGTTEMLINMEWGGFDDAQVVIPRTKYDLLLDRNTPTPGCYTFEQLISGMYIGEIVRLVILDLARTGDVFAKATIVARSPLHKQYGFETSYMSRIERDHSFDLADVKALLEDDEFEIVGATLADRKIIKAVCEMVGLRSARLAAAGVCAVVTKMNKLNGCTVGIDGSLFEKYPHYPNRMRDAMREILGISSENISLEQAKDGSGQGAGLIAALAAEAAAAAV</sequence>
<dbReference type="GO" id="GO:0004340">
    <property type="term" value="F:glucokinase activity"/>
    <property type="evidence" value="ECO:0007669"/>
    <property type="project" value="TreeGrafter"/>
</dbReference>
<keyword evidence="6 12" id="KW-0418">Kinase</keyword>
<dbReference type="CDD" id="cd24018">
    <property type="entry name" value="ASKHA_NBD_HK_fungi"/>
    <property type="match status" value="1"/>
</dbReference>
<evidence type="ECO:0000313" key="15">
    <source>
        <dbReference type="EMBL" id="KAJ3130429.1"/>
    </source>
</evidence>
<dbReference type="Proteomes" id="UP001211907">
    <property type="component" value="Unassembled WGS sequence"/>
</dbReference>
<evidence type="ECO:0000256" key="11">
    <source>
        <dbReference type="ARBA" id="ARBA00048160"/>
    </source>
</evidence>
<comment type="caution">
    <text evidence="15">The sequence shown here is derived from an EMBL/GenBank/DDBJ whole genome shotgun (WGS) entry which is preliminary data.</text>
</comment>
<feature type="domain" description="Hexokinase N-terminal" evidence="13">
    <location>
        <begin position="101"/>
        <end position="298"/>
    </location>
</feature>
<comment type="catalytic activity">
    <reaction evidence="10">
        <text>D-fructose + ATP = D-fructose 6-phosphate + ADP + H(+)</text>
        <dbReference type="Rhea" id="RHEA:16125"/>
        <dbReference type="ChEBI" id="CHEBI:15378"/>
        <dbReference type="ChEBI" id="CHEBI:30616"/>
        <dbReference type="ChEBI" id="CHEBI:37721"/>
        <dbReference type="ChEBI" id="CHEBI:61527"/>
        <dbReference type="ChEBI" id="CHEBI:456216"/>
        <dbReference type="EC" id="2.7.1.1"/>
    </reaction>
    <physiologicalReaction direction="left-to-right" evidence="10">
        <dbReference type="Rhea" id="RHEA:16126"/>
    </physiologicalReaction>
</comment>
<evidence type="ECO:0000259" key="13">
    <source>
        <dbReference type="Pfam" id="PF00349"/>
    </source>
</evidence>
<evidence type="ECO:0000256" key="1">
    <source>
        <dbReference type="ARBA" id="ARBA00004888"/>
    </source>
</evidence>
<keyword evidence="8 12" id="KW-0324">Glycolysis</keyword>
<comment type="catalytic activity">
    <reaction evidence="11">
        <text>D-glucose + ATP = D-glucose 6-phosphate + ADP + H(+)</text>
        <dbReference type="Rhea" id="RHEA:17825"/>
        <dbReference type="ChEBI" id="CHEBI:4167"/>
        <dbReference type="ChEBI" id="CHEBI:15378"/>
        <dbReference type="ChEBI" id="CHEBI:30616"/>
        <dbReference type="ChEBI" id="CHEBI:61548"/>
        <dbReference type="ChEBI" id="CHEBI:456216"/>
        <dbReference type="EC" id="2.7.1.1"/>
    </reaction>
    <physiologicalReaction direction="left-to-right" evidence="11">
        <dbReference type="Rhea" id="RHEA:17826"/>
    </physiologicalReaction>
</comment>